<accession>X0RQA8</accession>
<reference evidence="1" key="1">
    <citation type="journal article" date="2014" name="Front. Microbiol.">
        <title>High frequency of phylogenetically diverse reductive dehalogenase-homologous genes in deep subseafloor sedimentary metagenomes.</title>
        <authorList>
            <person name="Kawai M."/>
            <person name="Futagami T."/>
            <person name="Toyoda A."/>
            <person name="Takaki Y."/>
            <person name="Nishi S."/>
            <person name="Hori S."/>
            <person name="Arai W."/>
            <person name="Tsubouchi T."/>
            <person name="Morono Y."/>
            <person name="Uchiyama I."/>
            <person name="Ito T."/>
            <person name="Fujiyama A."/>
            <person name="Inagaki F."/>
            <person name="Takami H."/>
        </authorList>
    </citation>
    <scope>NUCLEOTIDE SEQUENCE</scope>
    <source>
        <strain evidence="1">Expedition CK06-06</strain>
    </source>
</reference>
<protein>
    <submittedName>
        <fullName evidence="1">Uncharacterized protein</fullName>
    </submittedName>
</protein>
<gene>
    <name evidence="1" type="ORF">S01H1_12844</name>
</gene>
<comment type="caution">
    <text evidence="1">The sequence shown here is derived from an EMBL/GenBank/DDBJ whole genome shotgun (WGS) entry which is preliminary data.</text>
</comment>
<dbReference type="EMBL" id="BARS01006604">
    <property type="protein sequence ID" value="GAF71029.1"/>
    <property type="molecule type" value="Genomic_DNA"/>
</dbReference>
<name>X0RQA8_9ZZZZ</name>
<feature type="non-terminal residue" evidence="1">
    <location>
        <position position="133"/>
    </location>
</feature>
<sequence>MDAQNVTKSVSGIYVQNSSEGANWAEKTQQNQCLNCHKKEISADLSLRAVRVNDATFKIIGSERTQHPRTQLLAGHRDYEIHAWIFDVGIPGFTRKQWVARCGDQAALADNIDEAKKVVPAMAKGATGDTVRD</sequence>
<dbReference type="AlphaFoldDB" id="X0RQA8"/>
<organism evidence="1">
    <name type="scientific">marine sediment metagenome</name>
    <dbReference type="NCBI Taxonomy" id="412755"/>
    <lineage>
        <taxon>unclassified sequences</taxon>
        <taxon>metagenomes</taxon>
        <taxon>ecological metagenomes</taxon>
    </lineage>
</organism>
<proteinExistence type="predicted"/>
<evidence type="ECO:0000313" key="1">
    <source>
        <dbReference type="EMBL" id="GAF71029.1"/>
    </source>
</evidence>